<organism evidence="1 2">
    <name type="scientific">Celeribacter indicus</name>
    <dbReference type="NCBI Taxonomy" id="1208324"/>
    <lineage>
        <taxon>Bacteria</taxon>
        <taxon>Pseudomonadati</taxon>
        <taxon>Pseudomonadota</taxon>
        <taxon>Alphaproteobacteria</taxon>
        <taxon>Rhodobacterales</taxon>
        <taxon>Roseobacteraceae</taxon>
        <taxon>Celeribacter</taxon>
    </lineage>
</organism>
<gene>
    <name evidence="1" type="ORF">P73_3171</name>
</gene>
<accession>A0A0B5E4A2</accession>
<evidence type="ECO:0000313" key="2">
    <source>
        <dbReference type="Proteomes" id="UP000031521"/>
    </source>
</evidence>
<keyword evidence="2" id="KW-1185">Reference proteome</keyword>
<dbReference type="Proteomes" id="UP000031521">
    <property type="component" value="Chromosome"/>
</dbReference>
<evidence type="ECO:0000313" key="1">
    <source>
        <dbReference type="EMBL" id="AJE47886.1"/>
    </source>
</evidence>
<name>A0A0B5E4A2_9RHOB</name>
<proteinExistence type="predicted"/>
<dbReference type="HOGENOM" id="CLU_2599605_0_0_5"/>
<dbReference type="AlphaFoldDB" id="A0A0B5E4A2"/>
<dbReference type="KEGG" id="cid:P73_3171"/>
<dbReference type="EMBL" id="CP004393">
    <property type="protein sequence ID" value="AJE47886.1"/>
    <property type="molecule type" value="Genomic_DNA"/>
</dbReference>
<sequence length="79" mass="8692">MFAEEGLELGDGLVHGLGLIVQVVMRCPRHHENVFLRRARLVEQLEPVAIGAEGADLSTADDNLQRLGQKLVRKMDGVC</sequence>
<dbReference type="RefSeq" id="WP_043870343.1">
    <property type="nucleotide sequence ID" value="NZ_CP004393.1"/>
</dbReference>
<protein>
    <submittedName>
        <fullName evidence="1">Uncharacterized protein</fullName>
    </submittedName>
</protein>
<reference evidence="1 2" key="1">
    <citation type="journal article" date="2014" name="Int. J. Syst. Evol. Microbiol.">
        <title>Celeribacter indicus sp. nov., a polycyclic aromatic hydrocarbon-degrading bacterium from deep-sea sediment and reclassification of Huaishuia halophila as Celeribacter halophilus comb. nov.</title>
        <authorList>
            <person name="Lai Q."/>
            <person name="Cao J."/>
            <person name="Yuan J."/>
            <person name="Li F."/>
            <person name="Shao Z."/>
        </authorList>
    </citation>
    <scope>NUCLEOTIDE SEQUENCE [LARGE SCALE GENOMIC DNA]</scope>
    <source>
        <strain evidence="1">P73</strain>
    </source>
</reference>